<dbReference type="PANTHER" id="PTHR37423:SF2">
    <property type="entry name" value="MEMBRANE-BOUND LYTIC MUREIN TRANSGLYCOSYLASE C"/>
    <property type="match status" value="1"/>
</dbReference>
<name>A0ABX2JMQ4_9SPHN</name>
<keyword evidence="7" id="KW-1185">Reference proteome</keyword>
<comment type="similarity">
    <text evidence="1">Belongs to the transglycosylase Slt family.</text>
</comment>
<protein>
    <submittedName>
        <fullName evidence="6">Lytic transglycosylase domain-containing protein</fullName>
    </submittedName>
</protein>
<evidence type="ECO:0000256" key="3">
    <source>
        <dbReference type="ARBA" id="ARBA00022729"/>
    </source>
</evidence>
<evidence type="ECO:0000256" key="4">
    <source>
        <dbReference type="SAM" id="SignalP"/>
    </source>
</evidence>
<dbReference type="SUPFAM" id="SSF48435">
    <property type="entry name" value="Bacterial muramidases"/>
    <property type="match status" value="1"/>
</dbReference>
<evidence type="ECO:0000259" key="5">
    <source>
        <dbReference type="Pfam" id="PF01464"/>
    </source>
</evidence>
<evidence type="ECO:0000256" key="2">
    <source>
        <dbReference type="ARBA" id="ARBA00009387"/>
    </source>
</evidence>
<organism evidence="6 7">
    <name type="scientific">Sphingomonas hominis</name>
    <dbReference type="NCBI Taxonomy" id="2741495"/>
    <lineage>
        <taxon>Bacteria</taxon>
        <taxon>Pseudomonadati</taxon>
        <taxon>Pseudomonadota</taxon>
        <taxon>Alphaproteobacteria</taxon>
        <taxon>Sphingomonadales</taxon>
        <taxon>Sphingomonadaceae</taxon>
        <taxon>Sphingomonas</taxon>
    </lineage>
</organism>
<comment type="caution">
    <text evidence="6">The sequence shown here is derived from an EMBL/GenBank/DDBJ whole genome shotgun (WGS) entry which is preliminary data.</text>
</comment>
<dbReference type="InterPro" id="IPR008258">
    <property type="entry name" value="Transglycosylase_SLT_dom_1"/>
</dbReference>
<dbReference type="EMBL" id="JABULH010000004">
    <property type="protein sequence ID" value="NTS65759.1"/>
    <property type="molecule type" value="Genomic_DNA"/>
</dbReference>
<keyword evidence="3 4" id="KW-0732">Signal</keyword>
<comment type="similarity">
    <text evidence="2">Belongs to the virb1 family.</text>
</comment>
<feature type="chain" id="PRO_5045854386" evidence="4">
    <location>
        <begin position="23"/>
        <end position="663"/>
    </location>
</feature>
<dbReference type="PANTHER" id="PTHR37423">
    <property type="entry name" value="SOLUBLE LYTIC MUREIN TRANSGLYCOSYLASE-RELATED"/>
    <property type="match status" value="1"/>
</dbReference>
<dbReference type="Gene3D" id="1.25.20.10">
    <property type="entry name" value="Bacterial muramidases"/>
    <property type="match status" value="1"/>
</dbReference>
<feature type="domain" description="Transglycosylase SLT" evidence="5">
    <location>
        <begin position="501"/>
        <end position="604"/>
    </location>
</feature>
<evidence type="ECO:0000313" key="6">
    <source>
        <dbReference type="EMBL" id="NTS65759.1"/>
    </source>
</evidence>
<dbReference type="Gene3D" id="1.10.530.10">
    <property type="match status" value="1"/>
</dbReference>
<gene>
    <name evidence="6" type="ORF">HRV97_11360</name>
</gene>
<dbReference type="InterPro" id="IPR023346">
    <property type="entry name" value="Lysozyme-like_dom_sf"/>
</dbReference>
<evidence type="ECO:0000313" key="7">
    <source>
        <dbReference type="Proteomes" id="UP000621447"/>
    </source>
</evidence>
<sequence length="663" mass="70764">MMMKAGALIGIMAGVGAALLLAQSQVGSVGQYPAQAGAQANAQAQAAGLAQAVAQWKVLQQSDSLPFDTYASFLLAHPGWPNQVANRRAAEKQAASGYAAPANVIAFCRRFPPLTGGGWLACARAYQASGASAEAYAAARAAWRSGSLSPTDESAVLTGFAGALTPADHDVRMDMLLWQGQTGAAARQIALTSAGARPLFEARLAFRTGGANASALAAANDAAGATDAGYLADKAVWLRNSGASLSARGWLARSRQGLVRPGNVEKFYEVLLTNARGAAADNQWQTAYDIARQIDDAYPAGTDISTKPYGERDDYTSLAWLAGQAALTKLNRPADAAFLFQRYGEASQSPQTRAKGFYWAARAAEAAGKPEAAGLFARAGGYRDQYYGQLALEHMRQPLVAPPTVAPRTIDPAIRAAFFNRETVRAAQMLGQTGQRQDQTAFVRLIASDAKTDTDHLLTEELSRQLGRPDLAVLVGRNAMQNGLTEYSAVAFPTVPVPGGYESQWTMIHAVSRQESQFDREARSPVGASGLMQLMPATAREQAGKLGLPYDAGRLTADTSYNVMLGSSYFQRIFTLYGSYPLAIAAYNAGPGNVNKWLRANGDPRTAGVDMVDWVEAIPYSETRNYVQRVLENAVVYDLMYPARAKSRGPANLSWYLGRSRSG</sequence>
<dbReference type="Pfam" id="PF01464">
    <property type="entry name" value="SLT"/>
    <property type="match status" value="1"/>
</dbReference>
<dbReference type="InterPro" id="IPR008939">
    <property type="entry name" value="Lytic_TGlycosylase_superhlx_U"/>
</dbReference>
<dbReference type="SUPFAM" id="SSF53955">
    <property type="entry name" value="Lysozyme-like"/>
    <property type="match status" value="1"/>
</dbReference>
<proteinExistence type="inferred from homology"/>
<reference evidence="6 7" key="1">
    <citation type="submission" date="2020-06" db="EMBL/GenBank/DDBJ databases">
        <title>Sphingomonas hominis sp. nov., a member of the Sphingomonas, isolated from the hair of a 22-year-old girl.</title>
        <authorList>
            <person name="Zhang D.-F."/>
            <person name="Cui X.-W."/>
        </authorList>
    </citation>
    <scope>NUCLEOTIDE SEQUENCE [LARGE SCALE GENOMIC DNA]</scope>
    <source>
        <strain evidence="6 7">HHU CXW</strain>
    </source>
</reference>
<dbReference type="Proteomes" id="UP000621447">
    <property type="component" value="Unassembled WGS sequence"/>
</dbReference>
<feature type="signal peptide" evidence="4">
    <location>
        <begin position="1"/>
        <end position="22"/>
    </location>
</feature>
<dbReference type="CDD" id="cd13401">
    <property type="entry name" value="Slt70-like"/>
    <property type="match status" value="1"/>
</dbReference>
<evidence type="ECO:0000256" key="1">
    <source>
        <dbReference type="ARBA" id="ARBA00007734"/>
    </source>
</evidence>
<accession>A0ABX2JMQ4</accession>